<accession>A0AAV7U7J7</accession>
<dbReference type="AlphaFoldDB" id="A0AAV7U7J7"/>
<evidence type="ECO:0000256" key="1">
    <source>
        <dbReference type="SAM" id="MobiDB-lite"/>
    </source>
</evidence>
<protein>
    <submittedName>
        <fullName evidence="2">Uncharacterized protein</fullName>
    </submittedName>
</protein>
<name>A0AAV7U7J7_PLEWA</name>
<keyword evidence="3" id="KW-1185">Reference proteome</keyword>
<reference evidence="2" key="1">
    <citation type="journal article" date="2022" name="bioRxiv">
        <title>Sequencing and chromosome-scale assembly of the giantPleurodeles waltlgenome.</title>
        <authorList>
            <person name="Brown T."/>
            <person name="Elewa A."/>
            <person name="Iarovenko S."/>
            <person name="Subramanian E."/>
            <person name="Araus A.J."/>
            <person name="Petzold A."/>
            <person name="Susuki M."/>
            <person name="Suzuki K.-i.T."/>
            <person name="Hayashi T."/>
            <person name="Toyoda A."/>
            <person name="Oliveira C."/>
            <person name="Osipova E."/>
            <person name="Leigh N.D."/>
            <person name="Simon A."/>
            <person name="Yun M.H."/>
        </authorList>
    </citation>
    <scope>NUCLEOTIDE SEQUENCE</scope>
    <source>
        <strain evidence="2">20211129_DDA</strain>
        <tissue evidence="2">Liver</tissue>
    </source>
</reference>
<gene>
    <name evidence="2" type="ORF">NDU88_001842</name>
</gene>
<evidence type="ECO:0000313" key="3">
    <source>
        <dbReference type="Proteomes" id="UP001066276"/>
    </source>
</evidence>
<feature type="compositionally biased region" description="Basic and acidic residues" evidence="1">
    <location>
        <begin position="66"/>
        <end position="76"/>
    </location>
</feature>
<feature type="region of interest" description="Disordered" evidence="1">
    <location>
        <begin position="1"/>
        <end position="25"/>
    </location>
</feature>
<evidence type="ECO:0000313" key="2">
    <source>
        <dbReference type="EMBL" id="KAJ1185047.1"/>
    </source>
</evidence>
<dbReference type="EMBL" id="JANPWB010000005">
    <property type="protein sequence ID" value="KAJ1185047.1"/>
    <property type="molecule type" value="Genomic_DNA"/>
</dbReference>
<feature type="region of interest" description="Disordered" evidence="1">
    <location>
        <begin position="65"/>
        <end position="118"/>
    </location>
</feature>
<organism evidence="2 3">
    <name type="scientific">Pleurodeles waltl</name>
    <name type="common">Iberian ribbed newt</name>
    <dbReference type="NCBI Taxonomy" id="8319"/>
    <lineage>
        <taxon>Eukaryota</taxon>
        <taxon>Metazoa</taxon>
        <taxon>Chordata</taxon>
        <taxon>Craniata</taxon>
        <taxon>Vertebrata</taxon>
        <taxon>Euteleostomi</taxon>
        <taxon>Amphibia</taxon>
        <taxon>Batrachia</taxon>
        <taxon>Caudata</taxon>
        <taxon>Salamandroidea</taxon>
        <taxon>Salamandridae</taxon>
        <taxon>Pleurodelinae</taxon>
        <taxon>Pleurodeles</taxon>
    </lineage>
</organism>
<proteinExistence type="predicted"/>
<feature type="compositionally biased region" description="Polar residues" evidence="1">
    <location>
        <begin position="1"/>
        <end position="14"/>
    </location>
</feature>
<comment type="caution">
    <text evidence="2">The sequence shown here is derived from an EMBL/GenBank/DDBJ whole genome shotgun (WGS) entry which is preliminary data.</text>
</comment>
<dbReference type="Proteomes" id="UP001066276">
    <property type="component" value="Chromosome 3_1"/>
</dbReference>
<feature type="compositionally biased region" description="Basic and acidic residues" evidence="1">
    <location>
        <begin position="84"/>
        <end position="97"/>
    </location>
</feature>
<sequence length="142" mass="15369">MEAGQASGTISQRDQTCRGPHLTRSCHESPAAVCGAVPSAMPRAPCCPSGVPRAHHLLPEIPEETCPAKESEDILRHQQQPVHQDTRRGVQDEKERTPSLCRPQLAVGQGPPGPSSTQLKAPAVDFERLCILATYWCSVPVF</sequence>